<accession>A0AAN8FW97</accession>
<dbReference type="InterPro" id="IPR036691">
    <property type="entry name" value="Endo/exonu/phosph_ase_sf"/>
</dbReference>
<keyword evidence="3" id="KW-1185">Reference proteome</keyword>
<protein>
    <recommendedName>
        <fullName evidence="1">Reverse transcriptase domain-containing protein</fullName>
    </recommendedName>
</protein>
<dbReference type="AlphaFoldDB" id="A0AAN8FW97"/>
<dbReference type="Gene3D" id="3.60.10.10">
    <property type="entry name" value="Endonuclease/exonuclease/phosphatase"/>
    <property type="match status" value="1"/>
</dbReference>
<dbReference type="CDD" id="cd09076">
    <property type="entry name" value="L1-EN"/>
    <property type="match status" value="1"/>
</dbReference>
<organism evidence="2 3">
    <name type="scientific">Patella caerulea</name>
    <name type="common">Rayed Mediterranean limpet</name>
    <dbReference type="NCBI Taxonomy" id="87958"/>
    <lineage>
        <taxon>Eukaryota</taxon>
        <taxon>Metazoa</taxon>
        <taxon>Spiralia</taxon>
        <taxon>Lophotrochozoa</taxon>
        <taxon>Mollusca</taxon>
        <taxon>Gastropoda</taxon>
        <taxon>Patellogastropoda</taxon>
        <taxon>Patelloidea</taxon>
        <taxon>Patellidae</taxon>
        <taxon>Patella</taxon>
    </lineage>
</organism>
<dbReference type="PANTHER" id="PTHR31635">
    <property type="entry name" value="REVERSE TRANSCRIPTASE DOMAIN-CONTAINING PROTEIN-RELATED"/>
    <property type="match status" value="1"/>
</dbReference>
<sequence length="1066" mass="122943">MVKVATINVNGLTNVNKFSNLIANFQSESLDFVCVQETHWDDNFINSYKHLWSGDIYFSNSKHGFKGCALFVSKKYTENCNFAYSDDDGRYFECDVKINECAFKLICIYAPNIQKDRREFFDQIGDRISENSIVCGDFNDVMNGFSDRSKNMSAYGGSTKDLFDFASTNNLFDIWRRKNPGKNTFTRQQFVQGVLKQSRLDYIFTTSSILMFISYCFISHTTASDHSFVTAILNFNNYDKGPGLWIFNNKYLKEHEYCEGVKSLISKSLACPLYKTEQLIWWDNLKYRIKQFSILHAQKRRIQEQDDFWQIQTALNFHYTKANTVKDYDYSEIYELKNKLEQYEKQICDGAILRSKTRDALDTDKCSRYFLNLEKFKQESNIVKILKKSDGSIVNSTPEILEECVKFYTKLYTNEPINEVNQNKLFDLITDQLDEAKSKYCDSDISIHELYNSLKGMKKGKSPGPDGLTVEFYLHFWDILGQYYFQVISNMQELGELSNSMKRGTISLFFKKRGDKTELRNWRPISLLNVDYKIFSRTLALRLKTVVADLVSPDQSCCVPGRDIATNILNIRDIISFAELEDLPLYLLKLDAEKAFDRVSHGYMFNLLHKFGFGEKFINSIKILYKDIRSSVKVNGHVSLSFPILRSVRQGCGISALLYVLTSVPLNTLIKSNENIKGFAVPGCDYNSTVFQHADDTTLSLSNLDSVNEALSTVEIYCSGSGGKINAEKSELLLAGSAAVPNPDCLPVKVLHGAAKFLSVYLGPDEAMCERSNWDSKVNKIGRILNLWRQRGLQLRGKVLIVNIMCLSTLWYLLRVVEIPQWALDRIEKSIRSFIWNGKPPLIKGRSILGSTDIGGLNLNSVILKQKAFRLHWLSKYLSCPNNFIWKYFMSYFLKLYKNYLCSFELLFINYSKPALKVLPSFYRSMLISWNDFYNGKRPVADNYNDILNQPLFDNPQIVYDDKTLYFSDFIEAGLVKISDLCYIFIAGFLSVDAIFELVRESLPDRKYEKVEKQYNLILKCLPVSWTKIIRSQSHILRYELDLELNINDKTYDICQLNTSLVCIKG</sequence>
<dbReference type="PROSITE" id="PS50878">
    <property type="entry name" value="RT_POL"/>
    <property type="match status" value="1"/>
</dbReference>
<dbReference type="InterPro" id="IPR000477">
    <property type="entry name" value="RT_dom"/>
</dbReference>
<proteinExistence type="predicted"/>
<dbReference type="SUPFAM" id="SSF56672">
    <property type="entry name" value="DNA/RNA polymerases"/>
    <property type="match status" value="1"/>
</dbReference>
<dbReference type="GO" id="GO:0003824">
    <property type="term" value="F:catalytic activity"/>
    <property type="evidence" value="ECO:0007669"/>
    <property type="project" value="InterPro"/>
</dbReference>
<evidence type="ECO:0000259" key="1">
    <source>
        <dbReference type="PROSITE" id="PS50878"/>
    </source>
</evidence>
<dbReference type="InterPro" id="IPR043502">
    <property type="entry name" value="DNA/RNA_pol_sf"/>
</dbReference>
<evidence type="ECO:0000313" key="3">
    <source>
        <dbReference type="Proteomes" id="UP001347796"/>
    </source>
</evidence>
<dbReference type="PANTHER" id="PTHR31635:SF196">
    <property type="entry name" value="REVERSE TRANSCRIPTASE DOMAIN-CONTAINING PROTEIN-RELATED"/>
    <property type="match status" value="1"/>
</dbReference>
<dbReference type="Proteomes" id="UP001347796">
    <property type="component" value="Unassembled WGS sequence"/>
</dbReference>
<dbReference type="Pfam" id="PF00078">
    <property type="entry name" value="RVT_1"/>
    <property type="match status" value="1"/>
</dbReference>
<dbReference type="SUPFAM" id="SSF56219">
    <property type="entry name" value="DNase I-like"/>
    <property type="match status" value="1"/>
</dbReference>
<dbReference type="InterPro" id="IPR005135">
    <property type="entry name" value="Endo/exonuclease/phosphatase"/>
</dbReference>
<dbReference type="EMBL" id="JAZGQO010000021">
    <property type="protein sequence ID" value="KAK6165442.1"/>
    <property type="molecule type" value="Genomic_DNA"/>
</dbReference>
<dbReference type="CDD" id="cd01650">
    <property type="entry name" value="RT_nLTR_like"/>
    <property type="match status" value="1"/>
</dbReference>
<gene>
    <name evidence="2" type="ORF">SNE40_022369</name>
</gene>
<evidence type="ECO:0000313" key="2">
    <source>
        <dbReference type="EMBL" id="KAK6165442.1"/>
    </source>
</evidence>
<feature type="domain" description="Reverse transcriptase" evidence="1">
    <location>
        <begin position="490"/>
        <end position="762"/>
    </location>
</feature>
<name>A0AAN8FW97_PATCE</name>
<reference evidence="2 3" key="1">
    <citation type="submission" date="2024-01" db="EMBL/GenBank/DDBJ databases">
        <title>The genome of the rayed Mediterranean limpet Patella caerulea (Linnaeus, 1758).</title>
        <authorList>
            <person name="Anh-Thu Weber A."/>
            <person name="Halstead-Nussloch G."/>
        </authorList>
    </citation>
    <scope>NUCLEOTIDE SEQUENCE [LARGE SCALE GENOMIC DNA]</scope>
    <source>
        <strain evidence="2">AATW-2023a</strain>
        <tissue evidence="2">Whole specimen</tissue>
    </source>
</reference>
<comment type="caution">
    <text evidence="2">The sequence shown here is derived from an EMBL/GenBank/DDBJ whole genome shotgun (WGS) entry which is preliminary data.</text>
</comment>
<dbReference type="Pfam" id="PF03372">
    <property type="entry name" value="Exo_endo_phos"/>
    <property type="match status" value="1"/>
</dbReference>